<sequence length="129" mass="13883">MRSYKRTHNEQWTTLLVAFFVVVQAFLGSYVTAAQAAPDNLDYYGNVICFGGGHAPDDTSDSQKHIPDCCNLGCGMFAASLEARILASGASPRIQSSPLRYFVDLNVFSPGPILFGISLPRAPPLSGQV</sequence>
<dbReference type="Proteomes" id="UP001184614">
    <property type="component" value="Unassembled WGS sequence"/>
</dbReference>
<reference evidence="2 3" key="1">
    <citation type="submission" date="2023-07" db="EMBL/GenBank/DDBJ databases">
        <title>Sorghum-associated microbial communities from plants grown in Nebraska, USA.</title>
        <authorList>
            <person name="Schachtman D."/>
        </authorList>
    </citation>
    <scope>NUCLEOTIDE SEQUENCE [LARGE SCALE GENOMIC DNA]</scope>
    <source>
        <strain evidence="2 3">DS1730</strain>
    </source>
</reference>
<dbReference type="EMBL" id="JAVDQT010000015">
    <property type="protein sequence ID" value="MDR6434762.1"/>
    <property type="molecule type" value="Genomic_DNA"/>
</dbReference>
<protein>
    <recommendedName>
        <fullName evidence="4">DUF2946 domain-containing protein</fullName>
    </recommendedName>
</protein>
<evidence type="ECO:0000256" key="1">
    <source>
        <dbReference type="SAM" id="SignalP"/>
    </source>
</evidence>
<feature type="chain" id="PRO_5046904034" description="DUF2946 domain-containing protein" evidence="1">
    <location>
        <begin position="37"/>
        <end position="129"/>
    </location>
</feature>
<evidence type="ECO:0008006" key="4">
    <source>
        <dbReference type="Google" id="ProtNLM"/>
    </source>
</evidence>
<evidence type="ECO:0000313" key="2">
    <source>
        <dbReference type="EMBL" id="MDR6434762.1"/>
    </source>
</evidence>
<keyword evidence="1" id="KW-0732">Signal</keyword>
<dbReference type="RefSeq" id="WP_310016251.1">
    <property type="nucleotide sequence ID" value="NZ_JAVDQT010000015.1"/>
</dbReference>
<gene>
    <name evidence="2" type="ORF">J2782_004515</name>
</gene>
<accession>A0ABU1MFE4</accession>
<name>A0ABU1MFE4_9HYPH</name>
<dbReference type="Pfam" id="PF11162">
    <property type="entry name" value="DUF2946"/>
    <property type="match status" value="1"/>
</dbReference>
<proteinExistence type="predicted"/>
<organism evidence="2 3">
    <name type="scientific">Brucella pseudogrignonensis</name>
    <dbReference type="NCBI Taxonomy" id="419475"/>
    <lineage>
        <taxon>Bacteria</taxon>
        <taxon>Pseudomonadati</taxon>
        <taxon>Pseudomonadota</taxon>
        <taxon>Alphaproteobacteria</taxon>
        <taxon>Hyphomicrobiales</taxon>
        <taxon>Brucellaceae</taxon>
        <taxon>Brucella/Ochrobactrum group</taxon>
        <taxon>Brucella</taxon>
    </lineage>
</organism>
<dbReference type="InterPro" id="IPR021333">
    <property type="entry name" value="DUF2946"/>
</dbReference>
<comment type="caution">
    <text evidence="2">The sequence shown here is derived from an EMBL/GenBank/DDBJ whole genome shotgun (WGS) entry which is preliminary data.</text>
</comment>
<keyword evidence="3" id="KW-1185">Reference proteome</keyword>
<evidence type="ECO:0000313" key="3">
    <source>
        <dbReference type="Proteomes" id="UP001184614"/>
    </source>
</evidence>
<feature type="signal peptide" evidence="1">
    <location>
        <begin position="1"/>
        <end position="36"/>
    </location>
</feature>